<gene>
    <name evidence="2" type="ORF">B0T24DRAFT_620150</name>
</gene>
<dbReference type="EMBL" id="JAULSN010000003">
    <property type="protein sequence ID" value="KAK3376950.1"/>
    <property type="molecule type" value="Genomic_DNA"/>
</dbReference>
<dbReference type="Proteomes" id="UP001287356">
    <property type="component" value="Unassembled WGS sequence"/>
</dbReference>
<evidence type="ECO:0000313" key="3">
    <source>
        <dbReference type="Proteomes" id="UP001287356"/>
    </source>
</evidence>
<evidence type="ECO:0000256" key="1">
    <source>
        <dbReference type="SAM" id="MobiDB-lite"/>
    </source>
</evidence>
<organism evidence="2 3">
    <name type="scientific">Lasiosphaeria ovina</name>
    <dbReference type="NCBI Taxonomy" id="92902"/>
    <lineage>
        <taxon>Eukaryota</taxon>
        <taxon>Fungi</taxon>
        <taxon>Dikarya</taxon>
        <taxon>Ascomycota</taxon>
        <taxon>Pezizomycotina</taxon>
        <taxon>Sordariomycetes</taxon>
        <taxon>Sordariomycetidae</taxon>
        <taxon>Sordariales</taxon>
        <taxon>Lasiosphaeriaceae</taxon>
        <taxon>Lasiosphaeria</taxon>
    </lineage>
</organism>
<reference evidence="2" key="2">
    <citation type="submission" date="2023-06" db="EMBL/GenBank/DDBJ databases">
        <authorList>
            <consortium name="Lawrence Berkeley National Laboratory"/>
            <person name="Haridas S."/>
            <person name="Hensen N."/>
            <person name="Bonometti L."/>
            <person name="Westerberg I."/>
            <person name="Brannstrom I.O."/>
            <person name="Guillou S."/>
            <person name="Cros-Aarteil S."/>
            <person name="Calhoun S."/>
            <person name="Kuo A."/>
            <person name="Mondo S."/>
            <person name="Pangilinan J."/>
            <person name="Riley R."/>
            <person name="Labutti K."/>
            <person name="Andreopoulos B."/>
            <person name="Lipzen A."/>
            <person name="Chen C."/>
            <person name="Yanf M."/>
            <person name="Daum C."/>
            <person name="Ng V."/>
            <person name="Clum A."/>
            <person name="Steindorff A."/>
            <person name="Ohm R."/>
            <person name="Martin F."/>
            <person name="Silar P."/>
            <person name="Natvig D."/>
            <person name="Lalanne C."/>
            <person name="Gautier V."/>
            <person name="Ament-Velasquez S.L."/>
            <person name="Kruys A."/>
            <person name="Hutchinson M.I."/>
            <person name="Powell A.J."/>
            <person name="Barry K."/>
            <person name="Miller A.N."/>
            <person name="Grigoriev I.V."/>
            <person name="Debuchy R."/>
            <person name="Gladieux P."/>
            <person name="Thoren M.H."/>
            <person name="Johannesson H."/>
        </authorList>
    </citation>
    <scope>NUCLEOTIDE SEQUENCE</scope>
    <source>
        <strain evidence="2">CBS 958.72</strain>
    </source>
</reference>
<comment type="caution">
    <text evidence="2">The sequence shown here is derived from an EMBL/GenBank/DDBJ whole genome shotgun (WGS) entry which is preliminary data.</text>
</comment>
<feature type="non-terminal residue" evidence="2">
    <location>
        <position position="1"/>
    </location>
</feature>
<reference evidence="2" key="1">
    <citation type="journal article" date="2023" name="Mol. Phylogenet. Evol.">
        <title>Genome-scale phylogeny and comparative genomics of the fungal order Sordariales.</title>
        <authorList>
            <person name="Hensen N."/>
            <person name="Bonometti L."/>
            <person name="Westerberg I."/>
            <person name="Brannstrom I.O."/>
            <person name="Guillou S."/>
            <person name="Cros-Aarteil S."/>
            <person name="Calhoun S."/>
            <person name="Haridas S."/>
            <person name="Kuo A."/>
            <person name="Mondo S."/>
            <person name="Pangilinan J."/>
            <person name="Riley R."/>
            <person name="LaButti K."/>
            <person name="Andreopoulos B."/>
            <person name="Lipzen A."/>
            <person name="Chen C."/>
            <person name="Yan M."/>
            <person name="Daum C."/>
            <person name="Ng V."/>
            <person name="Clum A."/>
            <person name="Steindorff A."/>
            <person name="Ohm R.A."/>
            <person name="Martin F."/>
            <person name="Silar P."/>
            <person name="Natvig D.O."/>
            <person name="Lalanne C."/>
            <person name="Gautier V."/>
            <person name="Ament-Velasquez S.L."/>
            <person name="Kruys A."/>
            <person name="Hutchinson M.I."/>
            <person name="Powell A.J."/>
            <person name="Barry K."/>
            <person name="Miller A.N."/>
            <person name="Grigoriev I.V."/>
            <person name="Debuchy R."/>
            <person name="Gladieux P."/>
            <person name="Hiltunen Thoren M."/>
            <person name="Johannesson H."/>
        </authorList>
    </citation>
    <scope>NUCLEOTIDE SEQUENCE</scope>
    <source>
        <strain evidence="2">CBS 958.72</strain>
    </source>
</reference>
<accession>A0AAE0NB59</accession>
<sequence>MASDAIALAFGHVFMYFADVEKKGFGPKQAARRSEERGAGEDVRDELSELVQSIKARVEEHAIAVEDCRNLAREAVRPIVTLGVNAMTVLGRTPRPLRRPRFPRTPPVPRPPRFVVEPDQDANPYQDARTHAGAVVEYAILAALALAGGIMSYRASSSGAAPPPLQAADTTTSAYHDHGHDDTGVCPAAWMPKLPAQLPASLGEAAAVPPAPATSSSAAAFFLLVAIAAMAF</sequence>
<name>A0AAE0NB59_9PEZI</name>
<protein>
    <submittedName>
        <fullName evidence="2">Uncharacterized protein</fullName>
    </submittedName>
</protein>
<dbReference type="AlphaFoldDB" id="A0AAE0NB59"/>
<evidence type="ECO:0000313" key="2">
    <source>
        <dbReference type="EMBL" id="KAK3376950.1"/>
    </source>
</evidence>
<keyword evidence="3" id="KW-1185">Reference proteome</keyword>
<feature type="region of interest" description="Disordered" evidence="1">
    <location>
        <begin position="159"/>
        <end position="179"/>
    </location>
</feature>
<proteinExistence type="predicted"/>